<gene>
    <name evidence="2" type="ORF">BOVATA_049750</name>
</gene>
<sequence length="214" mass="23203">MQILSQFVGECGEQRFEGINVLLLGVVDKFLFSALTLSFNAFFENTDGLSFGCGDEGEKFEFTRCATSILLADLFLQNLANGLLDVVLKLDCLLVGGTVGVVGIGCFVEIAAIAGFKKCRFKSSVHIGSHFERGVDVLCIALRSAFGDEPPEVGGSLPGFGNKLIEGVFDAIGKKHDGTGFLIRHYNILSTLNSRSYFFSKRFCLSTLLKFGTK</sequence>
<keyword evidence="3" id="KW-1185">Reference proteome</keyword>
<organism evidence="2 3">
    <name type="scientific">Babesia ovata</name>
    <dbReference type="NCBI Taxonomy" id="189622"/>
    <lineage>
        <taxon>Eukaryota</taxon>
        <taxon>Sar</taxon>
        <taxon>Alveolata</taxon>
        <taxon>Apicomplexa</taxon>
        <taxon>Aconoidasida</taxon>
        <taxon>Piroplasmida</taxon>
        <taxon>Babesiidae</taxon>
        <taxon>Babesia</taxon>
    </lineage>
</organism>
<dbReference type="RefSeq" id="XP_028869725.1">
    <property type="nucleotide sequence ID" value="XM_029013892.1"/>
</dbReference>
<evidence type="ECO:0000313" key="3">
    <source>
        <dbReference type="Proteomes" id="UP000236319"/>
    </source>
</evidence>
<dbReference type="EMBL" id="BDSA01000056">
    <property type="protein sequence ID" value="GBE63482.1"/>
    <property type="molecule type" value="Genomic_DNA"/>
</dbReference>
<evidence type="ECO:0000256" key="1">
    <source>
        <dbReference type="SAM" id="Phobius"/>
    </source>
</evidence>
<feature type="transmembrane region" description="Helical" evidence="1">
    <location>
        <begin position="93"/>
        <end position="116"/>
    </location>
</feature>
<dbReference type="GeneID" id="39877252"/>
<protein>
    <submittedName>
        <fullName evidence="2">Multi-copper polyphenol laccase, putative</fullName>
    </submittedName>
</protein>
<evidence type="ECO:0000313" key="2">
    <source>
        <dbReference type="EMBL" id="GBE63482.1"/>
    </source>
</evidence>
<comment type="caution">
    <text evidence="2">The sequence shown here is derived from an EMBL/GenBank/DDBJ whole genome shotgun (WGS) entry which is preliminary data.</text>
</comment>
<accession>A0A2H6KKH4</accession>
<reference evidence="2 3" key="1">
    <citation type="journal article" date="2017" name="BMC Genomics">
        <title>Whole-genome assembly of Babesia ovata and comparative genomics between closely related pathogens.</title>
        <authorList>
            <person name="Yamagishi J."/>
            <person name="Asada M."/>
            <person name="Hakimi H."/>
            <person name="Tanaka T.Q."/>
            <person name="Sugimoto C."/>
            <person name="Kawazu S."/>
        </authorList>
    </citation>
    <scope>NUCLEOTIDE SEQUENCE [LARGE SCALE GENOMIC DNA]</scope>
    <source>
        <strain evidence="2 3">Miyake</strain>
    </source>
</reference>
<dbReference type="AlphaFoldDB" id="A0A2H6KKH4"/>
<feature type="transmembrane region" description="Helical" evidence="1">
    <location>
        <begin position="21"/>
        <end position="43"/>
    </location>
</feature>
<keyword evidence="1" id="KW-0812">Transmembrane</keyword>
<keyword evidence="1" id="KW-1133">Transmembrane helix</keyword>
<proteinExistence type="predicted"/>
<name>A0A2H6KKH4_9APIC</name>
<dbReference type="VEuPathDB" id="PiroplasmaDB:BOVATA_049750"/>
<dbReference type="Proteomes" id="UP000236319">
    <property type="component" value="Unassembled WGS sequence"/>
</dbReference>
<keyword evidence="1" id="KW-0472">Membrane</keyword>